<feature type="domain" description="ABC transporter" evidence="5">
    <location>
        <begin position="4"/>
        <end position="234"/>
    </location>
</feature>
<reference evidence="6 7" key="1">
    <citation type="journal article" date="2019" name="Int. J. Syst. Evol. Microbiol.">
        <title>The Global Catalogue of Microorganisms (GCM) 10K type strain sequencing project: providing services to taxonomists for standard genome sequencing and annotation.</title>
        <authorList>
            <consortium name="The Broad Institute Genomics Platform"/>
            <consortium name="The Broad Institute Genome Sequencing Center for Infectious Disease"/>
            <person name="Wu L."/>
            <person name="Ma J."/>
        </authorList>
    </citation>
    <scope>NUCLEOTIDE SEQUENCE [LARGE SCALE GENOMIC DNA]</scope>
    <source>
        <strain evidence="6 7">CGMCC 1.12237</strain>
    </source>
</reference>
<dbReference type="AlphaFoldDB" id="A0ABD5R9S8"/>
<keyword evidence="3" id="KW-0547">Nucleotide-binding</keyword>
<dbReference type="PROSITE" id="PS50893">
    <property type="entry name" value="ABC_TRANSPORTER_2"/>
    <property type="match status" value="1"/>
</dbReference>
<dbReference type="CDD" id="cd03230">
    <property type="entry name" value="ABC_DR_subfamily_A"/>
    <property type="match status" value="1"/>
</dbReference>
<name>A0ABD5R9S8_9EURY</name>
<dbReference type="Pfam" id="PF00005">
    <property type="entry name" value="ABC_tran"/>
    <property type="match status" value="1"/>
</dbReference>
<evidence type="ECO:0000256" key="1">
    <source>
        <dbReference type="ARBA" id="ARBA00005417"/>
    </source>
</evidence>
<accession>A0ABD5R9S8</accession>
<comment type="caution">
    <text evidence="6">The sequence shown here is derived from an EMBL/GenBank/DDBJ whole genome shotgun (WGS) entry which is preliminary data.</text>
</comment>
<sequence length="235" mass="25777">MTAIRADGVAKSYGDVQALTDLSLSVERGDLFGVLGPNGAGKTTTMEILTGQLDPDTGSVEVLGTDPTTDPVEVRRQIGILPEQESPPSFLTPREYFSFVGRVRDVPDATVESRVAEWADRLSFRAKLDTLCSDLSRGQQQKVMITAAFLHEPEAVFIDEPLANLDPIVQETVKEFFESYRADGNALFLSTHHIEVAESICTRVAIVADGRVQRERRPAELGEGSLLDEFLANIR</sequence>
<dbReference type="EMBL" id="JBHSKX010000001">
    <property type="protein sequence ID" value="MFC5366778.1"/>
    <property type="molecule type" value="Genomic_DNA"/>
</dbReference>
<evidence type="ECO:0000256" key="2">
    <source>
        <dbReference type="ARBA" id="ARBA00022448"/>
    </source>
</evidence>
<evidence type="ECO:0000313" key="6">
    <source>
        <dbReference type="EMBL" id="MFC5366778.1"/>
    </source>
</evidence>
<dbReference type="Proteomes" id="UP001596201">
    <property type="component" value="Unassembled WGS sequence"/>
</dbReference>
<dbReference type="InterPro" id="IPR003593">
    <property type="entry name" value="AAA+_ATPase"/>
</dbReference>
<dbReference type="SUPFAM" id="SSF52540">
    <property type="entry name" value="P-loop containing nucleoside triphosphate hydrolases"/>
    <property type="match status" value="1"/>
</dbReference>
<evidence type="ECO:0000256" key="4">
    <source>
        <dbReference type="ARBA" id="ARBA00022840"/>
    </source>
</evidence>
<dbReference type="InterPro" id="IPR003439">
    <property type="entry name" value="ABC_transporter-like_ATP-bd"/>
</dbReference>
<evidence type="ECO:0000256" key="3">
    <source>
        <dbReference type="ARBA" id="ARBA00022741"/>
    </source>
</evidence>
<dbReference type="GO" id="GO:0005524">
    <property type="term" value="F:ATP binding"/>
    <property type="evidence" value="ECO:0007669"/>
    <property type="project" value="UniProtKB-KW"/>
</dbReference>
<keyword evidence="2" id="KW-0813">Transport</keyword>
<keyword evidence="4 6" id="KW-0067">ATP-binding</keyword>
<dbReference type="InterPro" id="IPR050763">
    <property type="entry name" value="ABC_transporter_ATP-binding"/>
</dbReference>
<dbReference type="PANTHER" id="PTHR42711">
    <property type="entry name" value="ABC TRANSPORTER ATP-BINDING PROTEIN"/>
    <property type="match status" value="1"/>
</dbReference>
<dbReference type="InterPro" id="IPR027417">
    <property type="entry name" value="P-loop_NTPase"/>
</dbReference>
<dbReference type="Gene3D" id="3.40.50.300">
    <property type="entry name" value="P-loop containing nucleotide triphosphate hydrolases"/>
    <property type="match status" value="1"/>
</dbReference>
<dbReference type="RefSeq" id="WP_227227887.1">
    <property type="nucleotide sequence ID" value="NZ_JAJCVJ010000001.1"/>
</dbReference>
<protein>
    <submittedName>
        <fullName evidence="6">ABC transporter ATP-binding protein</fullName>
    </submittedName>
</protein>
<evidence type="ECO:0000259" key="5">
    <source>
        <dbReference type="PROSITE" id="PS50893"/>
    </source>
</evidence>
<organism evidence="6 7">
    <name type="scientific">Salinirubrum litoreum</name>
    <dbReference type="NCBI Taxonomy" id="1126234"/>
    <lineage>
        <taxon>Archaea</taxon>
        <taxon>Methanobacteriati</taxon>
        <taxon>Methanobacteriota</taxon>
        <taxon>Stenosarchaea group</taxon>
        <taxon>Halobacteria</taxon>
        <taxon>Halobacteriales</taxon>
        <taxon>Haloferacaceae</taxon>
        <taxon>Salinirubrum</taxon>
    </lineage>
</organism>
<proteinExistence type="inferred from homology"/>
<gene>
    <name evidence="6" type="ORF">ACFPJ5_07475</name>
</gene>
<dbReference type="PANTHER" id="PTHR42711:SF5">
    <property type="entry name" value="ABC TRANSPORTER ATP-BINDING PROTEIN NATA"/>
    <property type="match status" value="1"/>
</dbReference>
<evidence type="ECO:0000313" key="7">
    <source>
        <dbReference type="Proteomes" id="UP001596201"/>
    </source>
</evidence>
<comment type="similarity">
    <text evidence="1">Belongs to the ABC transporter superfamily.</text>
</comment>
<keyword evidence="7" id="KW-1185">Reference proteome</keyword>
<dbReference type="SMART" id="SM00382">
    <property type="entry name" value="AAA"/>
    <property type="match status" value="1"/>
</dbReference>